<reference evidence="2" key="1">
    <citation type="journal article" date="2014" name="Front. Microbiol.">
        <title>High frequency of phylogenetically diverse reductive dehalogenase-homologous genes in deep subseafloor sedimentary metagenomes.</title>
        <authorList>
            <person name="Kawai M."/>
            <person name="Futagami T."/>
            <person name="Toyoda A."/>
            <person name="Takaki Y."/>
            <person name="Nishi S."/>
            <person name="Hori S."/>
            <person name="Arai W."/>
            <person name="Tsubouchi T."/>
            <person name="Morono Y."/>
            <person name="Uchiyama I."/>
            <person name="Ito T."/>
            <person name="Fujiyama A."/>
            <person name="Inagaki F."/>
            <person name="Takami H."/>
        </authorList>
    </citation>
    <scope>NUCLEOTIDE SEQUENCE</scope>
    <source>
        <strain evidence="2">Expedition CK06-06</strain>
    </source>
</reference>
<protein>
    <submittedName>
        <fullName evidence="2">Uncharacterized protein</fullName>
    </submittedName>
</protein>
<sequence>MREETQKHLGLCLSEMKAGLEQYGAAVSEFVSETLQRDSIQALPEQERSDELAEVVGATVQLGFDYMMVIATQLGLGLPDVLLLVGVAHERHQEQELREAVTQEVNDSEQETNAHTGGGE</sequence>
<comment type="caution">
    <text evidence="2">The sequence shown here is derived from an EMBL/GenBank/DDBJ whole genome shotgun (WGS) entry which is preliminary data.</text>
</comment>
<evidence type="ECO:0000256" key="1">
    <source>
        <dbReference type="SAM" id="MobiDB-lite"/>
    </source>
</evidence>
<accession>X0XWJ1</accession>
<evidence type="ECO:0000313" key="2">
    <source>
        <dbReference type="EMBL" id="GAG29136.1"/>
    </source>
</evidence>
<organism evidence="2">
    <name type="scientific">marine sediment metagenome</name>
    <dbReference type="NCBI Taxonomy" id="412755"/>
    <lineage>
        <taxon>unclassified sequences</taxon>
        <taxon>metagenomes</taxon>
        <taxon>ecological metagenomes</taxon>
    </lineage>
</organism>
<feature type="region of interest" description="Disordered" evidence="1">
    <location>
        <begin position="95"/>
        <end position="120"/>
    </location>
</feature>
<proteinExistence type="predicted"/>
<name>X0XWJ1_9ZZZZ</name>
<feature type="compositionally biased region" description="Polar residues" evidence="1">
    <location>
        <begin position="111"/>
        <end position="120"/>
    </location>
</feature>
<dbReference type="AlphaFoldDB" id="X0XWJ1"/>
<dbReference type="EMBL" id="BARS01046375">
    <property type="protein sequence ID" value="GAG29136.1"/>
    <property type="molecule type" value="Genomic_DNA"/>
</dbReference>
<gene>
    <name evidence="2" type="ORF">S01H1_69818</name>
</gene>